<organism evidence="1 2">
    <name type="scientific">Kaistia terrae</name>
    <dbReference type="NCBI Taxonomy" id="537017"/>
    <lineage>
        <taxon>Bacteria</taxon>
        <taxon>Pseudomonadati</taxon>
        <taxon>Pseudomonadota</taxon>
        <taxon>Alphaproteobacteria</taxon>
        <taxon>Hyphomicrobiales</taxon>
        <taxon>Kaistiaceae</taxon>
        <taxon>Kaistia</taxon>
    </lineage>
</organism>
<evidence type="ECO:0000313" key="2">
    <source>
        <dbReference type="Proteomes" id="UP001596150"/>
    </source>
</evidence>
<comment type="caution">
    <text evidence="1">The sequence shown here is derived from an EMBL/GenBank/DDBJ whole genome shotgun (WGS) entry which is preliminary data.</text>
</comment>
<gene>
    <name evidence="1" type="ORF">ACFPP9_03880</name>
</gene>
<keyword evidence="2" id="KW-1185">Reference proteome</keyword>
<reference evidence="2" key="1">
    <citation type="journal article" date="2019" name="Int. J. Syst. Evol. Microbiol.">
        <title>The Global Catalogue of Microorganisms (GCM) 10K type strain sequencing project: providing services to taxonomists for standard genome sequencing and annotation.</title>
        <authorList>
            <consortium name="The Broad Institute Genomics Platform"/>
            <consortium name="The Broad Institute Genome Sequencing Center for Infectious Disease"/>
            <person name="Wu L."/>
            <person name="Ma J."/>
        </authorList>
    </citation>
    <scope>NUCLEOTIDE SEQUENCE [LARGE SCALE GENOMIC DNA]</scope>
    <source>
        <strain evidence="2">KACC 12633</strain>
    </source>
</reference>
<name>A0ABW0PRV0_9HYPH</name>
<evidence type="ECO:0008006" key="3">
    <source>
        <dbReference type="Google" id="ProtNLM"/>
    </source>
</evidence>
<dbReference type="EMBL" id="JBHSML010000002">
    <property type="protein sequence ID" value="MFC5514901.1"/>
    <property type="molecule type" value="Genomic_DNA"/>
</dbReference>
<accession>A0ABW0PRV0</accession>
<sequence>MLTLVNIKSIEVRQASDAISKRVHAWFQSDRRVGFPDGSRSIHLPHPEKSDFTLKIKGAGLNGGAVRFGVFSKTGPAAKRFDFDGRVMDDVASGHDNAFLGGASFQQASTEFHVSQLLAGRGVAVVPCLGYGRVDTDTHASWFSIFEWKRDWRSGLIPSPSSGRAYGEANIRLTNTMLQLAVEHDLIGYCGHVLTSAGQTLLKDLHPFHRADPISMSQLSWVMQVLFALNIRCHAARQFSIAAGLDVLPDDIVAYPLRAIVPDANFDDYAALRDRIVKPYMIRAPDDFSPRALHGALRSIRVSSALLDLCPPQFTRW</sequence>
<protein>
    <recommendedName>
        <fullName evidence="3">Restriction endonuclease</fullName>
    </recommendedName>
</protein>
<dbReference type="RefSeq" id="WP_266342921.1">
    <property type="nucleotide sequence ID" value="NZ_JAPKNH010000002.1"/>
</dbReference>
<dbReference type="Proteomes" id="UP001596150">
    <property type="component" value="Unassembled WGS sequence"/>
</dbReference>
<proteinExistence type="predicted"/>
<evidence type="ECO:0000313" key="1">
    <source>
        <dbReference type="EMBL" id="MFC5514901.1"/>
    </source>
</evidence>